<accession>A0ABT5VEM6</accession>
<dbReference type="PANTHER" id="PTHR38451:SF1">
    <property type="entry name" value="TRNA (ADENINE(22)-N(1))-METHYLTRANSFERASE"/>
    <property type="match status" value="1"/>
</dbReference>
<name>A0ABT5VEM6_9BACI</name>
<organism evidence="2 3">
    <name type="scientific">Alkalihalobacterium chitinilyticum</name>
    <dbReference type="NCBI Taxonomy" id="2980103"/>
    <lineage>
        <taxon>Bacteria</taxon>
        <taxon>Bacillati</taxon>
        <taxon>Bacillota</taxon>
        <taxon>Bacilli</taxon>
        <taxon>Bacillales</taxon>
        <taxon>Bacillaceae</taxon>
        <taxon>Alkalihalobacterium</taxon>
    </lineage>
</organism>
<evidence type="ECO:0000256" key="1">
    <source>
        <dbReference type="SAM" id="Coils"/>
    </source>
</evidence>
<evidence type="ECO:0000313" key="2">
    <source>
        <dbReference type="EMBL" id="MDE5413917.1"/>
    </source>
</evidence>
<dbReference type="InterPro" id="IPR029063">
    <property type="entry name" value="SAM-dependent_MTases_sf"/>
</dbReference>
<dbReference type="Proteomes" id="UP001148125">
    <property type="component" value="Unassembled WGS sequence"/>
</dbReference>
<dbReference type="Pfam" id="PF04816">
    <property type="entry name" value="TrmK"/>
    <property type="match status" value="1"/>
</dbReference>
<reference evidence="2" key="1">
    <citation type="submission" date="2024-05" db="EMBL/GenBank/DDBJ databases">
        <title>Alkalihalobacillus sp. strain MEB203 novel alkaliphilic bacterium from Lonar Lake, India.</title>
        <authorList>
            <person name="Joshi A."/>
            <person name="Thite S."/>
            <person name="Mengade P."/>
        </authorList>
    </citation>
    <scope>NUCLEOTIDE SEQUENCE</scope>
    <source>
        <strain evidence="2">MEB 203</strain>
    </source>
</reference>
<feature type="coiled-coil region" evidence="1">
    <location>
        <begin position="190"/>
        <end position="233"/>
    </location>
</feature>
<evidence type="ECO:0000313" key="3">
    <source>
        <dbReference type="Proteomes" id="UP001148125"/>
    </source>
</evidence>
<dbReference type="PIRSF" id="PIRSF018637">
    <property type="entry name" value="TrmK"/>
    <property type="match status" value="1"/>
</dbReference>
<dbReference type="RefSeq" id="WP_275118527.1">
    <property type="nucleotide sequence ID" value="NZ_JAOTPO010000006.1"/>
</dbReference>
<sequence length="236" mass="26609">MNETKLSKRLETVADFVIEGSRIADIGSDHAYLPSFLCVNGRISFAVAGEVNEGPYQSALSQVQKLGIADKVHVRKGNGLEVVSPNEVEHIIIAGMGGALITDILEAGRDKLEGVKRLILQPNVMADRIRKWLLTNGWELINEVVLEEDEKIYEVLVAERGNPDQPYSENRELELLLGPYLMQDKNPAFIKKWESELQSWKRILLQFEQAKETEEVKAKKEELIQLISKVEEVVTS</sequence>
<keyword evidence="1" id="KW-0175">Coiled coil</keyword>
<dbReference type="PANTHER" id="PTHR38451">
    <property type="entry name" value="TRNA (ADENINE(22)-N(1))-METHYLTRANSFERASE"/>
    <property type="match status" value="1"/>
</dbReference>
<gene>
    <name evidence="2" type="ORF">N7Z68_11010</name>
</gene>
<comment type="caution">
    <text evidence="2">The sequence shown here is derived from an EMBL/GenBank/DDBJ whole genome shotgun (WGS) entry which is preliminary data.</text>
</comment>
<dbReference type="EMBL" id="JAOTPO010000006">
    <property type="protein sequence ID" value="MDE5413917.1"/>
    <property type="molecule type" value="Genomic_DNA"/>
</dbReference>
<dbReference type="Gene3D" id="1.10.287.1890">
    <property type="match status" value="1"/>
</dbReference>
<dbReference type="InterPro" id="IPR006901">
    <property type="entry name" value="TrmK"/>
</dbReference>
<dbReference type="Gene3D" id="3.40.50.150">
    <property type="entry name" value="Vaccinia Virus protein VP39"/>
    <property type="match status" value="1"/>
</dbReference>
<protein>
    <submittedName>
        <fullName evidence="2">tRNA (Adenine(22)-N(1))-methyltransferase TrmK</fullName>
    </submittedName>
</protein>
<proteinExistence type="predicted"/>
<keyword evidence="3" id="KW-1185">Reference proteome</keyword>
<dbReference type="SUPFAM" id="SSF53335">
    <property type="entry name" value="S-adenosyl-L-methionine-dependent methyltransferases"/>
    <property type="match status" value="1"/>
</dbReference>